<evidence type="ECO:0000313" key="4">
    <source>
        <dbReference type="EMBL" id="QDU93013.1"/>
    </source>
</evidence>
<comment type="similarity">
    <text evidence="1">Belongs to the membrane fusion protein (MFP) (TC 8.A.1) family.</text>
</comment>
<dbReference type="GO" id="GO:1990281">
    <property type="term" value="C:efflux pump complex"/>
    <property type="evidence" value="ECO:0007669"/>
    <property type="project" value="TreeGrafter"/>
</dbReference>
<dbReference type="Gene3D" id="2.40.30.170">
    <property type="match status" value="1"/>
</dbReference>
<gene>
    <name evidence="4" type="primary">mdtA_2</name>
    <name evidence="4" type="ORF">Pla8534_07880</name>
</gene>
<sequence length="427" mass="46516" precursor="true">MKYCPVNRFLPLTVAVMAAALLAPETILLAQAPAAPASAITAAKVISRKMASGRSFVGTVLPMRRSVIGSAVDGRVTEFPLRPGDRVSADGTVAQLLTDTLELEITAAEGEMQLRQHALDELQRSGDTDIAAARLASTEARNKYAEARRKRYEDLYRQGRTVTQEEYELAMAESLEAREAYRGAQAEYKSMTEGARLDQIAQARARVVIADAAINLLKSRLAKHRLRSPFNGFVTKTYTEVGAWLSRGDPAAEIIEIDEVEIEVGVSEQYIPALRPGMSAHVRFDGLPDRIFEQKVTSITPQGDVNTRTFPVRIRIQNEEVNGLPLLRPGMFCSVTIAVEAETEVLLVPKDALVLGGRSILVYVAVEDPQTKGYVAKPMTVAIGAGLGQYIQVLGGLSADDLVVVGGNERLRPNQPIRVAKMATYQE</sequence>
<evidence type="ECO:0000259" key="3">
    <source>
        <dbReference type="Pfam" id="PF25954"/>
    </source>
</evidence>
<feature type="chain" id="PRO_5021931257" evidence="2">
    <location>
        <begin position="31"/>
        <end position="427"/>
    </location>
</feature>
<dbReference type="Pfam" id="PF25954">
    <property type="entry name" value="Beta-barrel_RND_2"/>
    <property type="match status" value="1"/>
</dbReference>
<dbReference type="InterPro" id="IPR058792">
    <property type="entry name" value="Beta-barrel_RND_2"/>
</dbReference>
<dbReference type="Gene3D" id="2.40.50.100">
    <property type="match status" value="1"/>
</dbReference>
<name>A0A518DMF7_9BACT</name>
<dbReference type="PANTHER" id="PTHR30469:SF15">
    <property type="entry name" value="HLYD FAMILY OF SECRETION PROTEINS"/>
    <property type="match status" value="1"/>
</dbReference>
<dbReference type="Gene3D" id="2.40.420.20">
    <property type="match status" value="1"/>
</dbReference>
<dbReference type="PANTHER" id="PTHR30469">
    <property type="entry name" value="MULTIDRUG RESISTANCE PROTEIN MDTA"/>
    <property type="match status" value="1"/>
</dbReference>
<dbReference type="NCBIfam" id="TIGR01730">
    <property type="entry name" value="RND_mfp"/>
    <property type="match status" value="1"/>
</dbReference>
<proteinExistence type="inferred from homology"/>
<dbReference type="AlphaFoldDB" id="A0A518DMF7"/>
<accession>A0A518DMF7</accession>
<dbReference type="GO" id="GO:0015562">
    <property type="term" value="F:efflux transmembrane transporter activity"/>
    <property type="evidence" value="ECO:0007669"/>
    <property type="project" value="TreeGrafter"/>
</dbReference>
<protein>
    <submittedName>
        <fullName evidence="4">Multidrug resistance protein MdtA</fullName>
    </submittedName>
</protein>
<evidence type="ECO:0000256" key="2">
    <source>
        <dbReference type="SAM" id="SignalP"/>
    </source>
</evidence>
<dbReference type="Proteomes" id="UP000317648">
    <property type="component" value="Chromosome"/>
</dbReference>
<dbReference type="InterPro" id="IPR006143">
    <property type="entry name" value="RND_pump_MFP"/>
</dbReference>
<evidence type="ECO:0000313" key="5">
    <source>
        <dbReference type="Proteomes" id="UP000317648"/>
    </source>
</evidence>
<dbReference type="KEGG" id="lcre:Pla8534_07880"/>
<feature type="signal peptide" evidence="2">
    <location>
        <begin position="1"/>
        <end position="30"/>
    </location>
</feature>
<evidence type="ECO:0000256" key="1">
    <source>
        <dbReference type="ARBA" id="ARBA00009477"/>
    </source>
</evidence>
<organism evidence="4 5">
    <name type="scientific">Lignipirellula cremea</name>
    <dbReference type="NCBI Taxonomy" id="2528010"/>
    <lineage>
        <taxon>Bacteria</taxon>
        <taxon>Pseudomonadati</taxon>
        <taxon>Planctomycetota</taxon>
        <taxon>Planctomycetia</taxon>
        <taxon>Pirellulales</taxon>
        <taxon>Pirellulaceae</taxon>
        <taxon>Lignipirellula</taxon>
    </lineage>
</organism>
<keyword evidence="2" id="KW-0732">Signal</keyword>
<dbReference type="EMBL" id="CP036433">
    <property type="protein sequence ID" value="QDU93013.1"/>
    <property type="molecule type" value="Genomic_DNA"/>
</dbReference>
<reference evidence="4 5" key="1">
    <citation type="submission" date="2019-02" db="EMBL/GenBank/DDBJ databases">
        <title>Deep-cultivation of Planctomycetes and their phenomic and genomic characterization uncovers novel biology.</title>
        <authorList>
            <person name="Wiegand S."/>
            <person name="Jogler M."/>
            <person name="Boedeker C."/>
            <person name="Pinto D."/>
            <person name="Vollmers J."/>
            <person name="Rivas-Marin E."/>
            <person name="Kohn T."/>
            <person name="Peeters S.H."/>
            <person name="Heuer A."/>
            <person name="Rast P."/>
            <person name="Oberbeckmann S."/>
            <person name="Bunk B."/>
            <person name="Jeske O."/>
            <person name="Meyerdierks A."/>
            <person name="Storesund J.E."/>
            <person name="Kallscheuer N."/>
            <person name="Luecker S."/>
            <person name="Lage O.M."/>
            <person name="Pohl T."/>
            <person name="Merkel B.J."/>
            <person name="Hornburger P."/>
            <person name="Mueller R.-W."/>
            <person name="Bruemmer F."/>
            <person name="Labrenz M."/>
            <person name="Spormann A.M."/>
            <person name="Op den Camp H."/>
            <person name="Overmann J."/>
            <person name="Amann R."/>
            <person name="Jetten M.S.M."/>
            <person name="Mascher T."/>
            <person name="Medema M.H."/>
            <person name="Devos D.P."/>
            <person name="Kaster A.-K."/>
            <person name="Ovreas L."/>
            <person name="Rohde M."/>
            <person name="Galperin M.Y."/>
            <person name="Jogler C."/>
        </authorList>
    </citation>
    <scope>NUCLEOTIDE SEQUENCE [LARGE SCALE GENOMIC DNA]</scope>
    <source>
        <strain evidence="4 5">Pla85_3_4</strain>
    </source>
</reference>
<dbReference type="RefSeq" id="WP_197442985.1">
    <property type="nucleotide sequence ID" value="NZ_CP036433.1"/>
</dbReference>
<keyword evidence="5" id="KW-1185">Reference proteome</keyword>
<dbReference type="SUPFAM" id="SSF111369">
    <property type="entry name" value="HlyD-like secretion proteins"/>
    <property type="match status" value="1"/>
</dbReference>
<feature type="domain" description="CusB-like beta-barrel" evidence="3">
    <location>
        <begin position="262"/>
        <end position="338"/>
    </location>
</feature>